<evidence type="ECO:0000256" key="12">
    <source>
        <dbReference type="ARBA" id="ARBA00023015"/>
    </source>
</evidence>
<feature type="compositionally biased region" description="Polar residues" evidence="19">
    <location>
        <begin position="3873"/>
        <end position="3882"/>
    </location>
</feature>
<keyword evidence="5" id="KW-0808">Transferase</keyword>
<feature type="domain" description="PHD-type" evidence="20">
    <location>
        <begin position="803"/>
        <end position="856"/>
    </location>
</feature>
<dbReference type="InterPro" id="IPR019787">
    <property type="entry name" value="Znf_PHD-finger"/>
</dbReference>
<dbReference type="InterPro" id="IPR036910">
    <property type="entry name" value="HMG_box_dom_sf"/>
</dbReference>
<feature type="compositionally biased region" description="Basic and acidic residues" evidence="19">
    <location>
        <begin position="2797"/>
        <end position="2841"/>
    </location>
</feature>
<feature type="region of interest" description="Disordered" evidence="19">
    <location>
        <begin position="1055"/>
        <end position="1091"/>
    </location>
</feature>
<keyword evidence="9 17" id="KW-0863">Zinc-finger</keyword>
<feature type="compositionally biased region" description="Polar residues" evidence="19">
    <location>
        <begin position="2662"/>
        <end position="2680"/>
    </location>
</feature>
<dbReference type="PANTHER" id="PTHR45888">
    <property type="entry name" value="HL01030P-RELATED"/>
    <property type="match status" value="1"/>
</dbReference>
<feature type="compositionally biased region" description="Low complexity" evidence="19">
    <location>
        <begin position="1624"/>
        <end position="1637"/>
    </location>
</feature>
<organism evidence="25 26">
    <name type="scientific">Clavelina lepadiformis</name>
    <name type="common">Light-bulb sea squirt</name>
    <name type="synonym">Ascidia lepadiformis</name>
    <dbReference type="NCBI Taxonomy" id="159417"/>
    <lineage>
        <taxon>Eukaryota</taxon>
        <taxon>Metazoa</taxon>
        <taxon>Chordata</taxon>
        <taxon>Tunicata</taxon>
        <taxon>Ascidiacea</taxon>
        <taxon>Aplousobranchia</taxon>
        <taxon>Clavelinidae</taxon>
        <taxon>Clavelina</taxon>
    </lineage>
</organism>
<feature type="compositionally biased region" description="Basic residues" evidence="19">
    <location>
        <begin position="3576"/>
        <end position="3585"/>
    </location>
</feature>
<keyword evidence="13" id="KW-0804">Transcription</keyword>
<feature type="compositionally biased region" description="Basic and acidic residues" evidence="19">
    <location>
        <begin position="2740"/>
        <end position="2758"/>
    </location>
</feature>
<feature type="region of interest" description="Disordered" evidence="19">
    <location>
        <begin position="3765"/>
        <end position="3814"/>
    </location>
</feature>
<feature type="region of interest" description="Disordered" evidence="19">
    <location>
        <begin position="2147"/>
        <end position="2166"/>
    </location>
</feature>
<evidence type="ECO:0000256" key="2">
    <source>
        <dbReference type="ARBA" id="ARBA00022481"/>
    </source>
</evidence>
<protein>
    <recommendedName>
        <fullName evidence="15">[histone H3]-lysine(4) N-methyltransferase</fullName>
        <ecNumber evidence="15">2.1.1.364</ecNumber>
    </recommendedName>
</protein>
<feature type="compositionally biased region" description="Polar residues" evidence="19">
    <location>
        <begin position="660"/>
        <end position="677"/>
    </location>
</feature>
<evidence type="ECO:0000256" key="17">
    <source>
        <dbReference type="PROSITE-ProRule" id="PRU00175"/>
    </source>
</evidence>
<feature type="compositionally biased region" description="Basic residues" evidence="19">
    <location>
        <begin position="693"/>
        <end position="715"/>
    </location>
</feature>
<feature type="compositionally biased region" description="Pro residues" evidence="19">
    <location>
        <begin position="4208"/>
        <end position="4217"/>
    </location>
</feature>
<evidence type="ECO:0000256" key="5">
    <source>
        <dbReference type="ARBA" id="ARBA00022679"/>
    </source>
</evidence>
<feature type="region of interest" description="Disordered" evidence="19">
    <location>
        <begin position="4202"/>
        <end position="4246"/>
    </location>
</feature>
<feature type="region of interest" description="Disordered" evidence="19">
    <location>
        <begin position="1615"/>
        <end position="1638"/>
    </location>
</feature>
<feature type="compositionally biased region" description="Basic and acidic residues" evidence="19">
    <location>
        <begin position="1255"/>
        <end position="1268"/>
    </location>
</feature>
<feature type="domain" description="PHD-type" evidence="20">
    <location>
        <begin position="930"/>
        <end position="985"/>
    </location>
</feature>
<evidence type="ECO:0000313" key="26">
    <source>
        <dbReference type="Proteomes" id="UP001642483"/>
    </source>
</evidence>
<dbReference type="CDD" id="cd19171">
    <property type="entry name" value="SET_KMT2C_2D"/>
    <property type="match status" value="1"/>
</dbReference>
<name>A0ABP0EW79_CLALP</name>
<feature type="compositionally biased region" description="Polar residues" evidence="19">
    <location>
        <begin position="1068"/>
        <end position="1082"/>
    </location>
</feature>
<feature type="region of interest" description="Disordered" evidence="19">
    <location>
        <begin position="3562"/>
        <end position="3589"/>
    </location>
</feature>
<dbReference type="InterPro" id="IPR034732">
    <property type="entry name" value="EPHD"/>
</dbReference>
<evidence type="ECO:0000256" key="1">
    <source>
        <dbReference type="ARBA" id="ARBA00004123"/>
    </source>
</evidence>
<dbReference type="Pfam" id="PF05965">
    <property type="entry name" value="FYRC"/>
    <property type="match status" value="1"/>
</dbReference>
<dbReference type="InterPro" id="IPR001841">
    <property type="entry name" value="Znf_RING"/>
</dbReference>
<keyword evidence="4" id="KW-0489">Methyltransferase</keyword>
<feature type="domain" description="RING-type" evidence="21">
    <location>
        <begin position="305"/>
        <end position="352"/>
    </location>
</feature>
<keyword evidence="11" id="KW-0156">Chromatin regulator</keyword>
<keyword evidence="10" id="KW-0862">Zinc</keyword>
<feature type="region of interest" description="Disordered" evidence="19">
    <location>
        <begin position="4330"/>
        <end position="4363"/>
    </location>
</feature>
<dbReference type="InterPro" id="IPR047004">
    <property type="entry name" value="KMT2C_PHD2"/>
</dbReference>
<evidence type="ECO:0000259" key="21">
    <source>
        <dbReference type="PROSITE" id="PS50089"/>
    </source>
</evidence>
<dbReference type="SUPFAM" id="SSF57903">
    <property type="entry name" value="FYVE/PHD zinc finger"/>
    <property type="match status" value="6"/>
</dbReference>
<evidence type="ECO:0000256" key="3">
    <source>
        <dbReference type="ARBA" id="ARBA00022553"/>
    </source>
</evidence>
<dbReference type="InterPro" id="IPR003889">
    <property type="entry name" value="FYrich_C"/>
</dbReference>
<sequence>MSEQSDNQFDAANAPDSPVISEAKTRRSRSLKEKGRSRSRIRDDGDTISNDPDYSPYDELGDGSGDISTCSTPVEEKCSPIESTPALSSPVFPCSGTICSLCYCGEKSLLGQGDLTRYDPTPSFNPFRKPSSKFRSNRDSYSGHSPGSDFSDRSAKSPSRGRSRETRHSRDSNSRQSESRPVEVVEELQSLGCPEIADPNQVFEPTGHVTAHHCCAAWSEGVTQNELYQLLSVDKAVHHGMAQRCSYCNNYGATIKCKATRCDKLYHYPCAAGSGCFQDIKSMLMLCPDHLEQAPSIGAPEELNCAVCDDMGEISDFLFCTSCGHHYHGQCLHPYVSVNPVVRAGWQCPDCKICQTCRQPGDDNKMLVCDSCDKGYHTYCLQPAMPFIPKNGWCCQSCRRCTDCGSRSAGSGPSSRWHHNYQVCDGCYQQRNKGLSCPVCGKAYRANVQRDDMMHCNGCKKWIHEDCDDSVDMDAYCEMGSSYTCPSCRNEQKEIEGEYQSIERLEFEAVDLPPPPPDHRTPAVDQETPTSLQEPAKRMMVSSSVDSDKSSSAMKGSSNDPMLFTSGKQRTPSEEVVQPQRSLVDRKSSSDSHLGAIFDADPQYQLGLFSGDAFQPIVSVPMLYEEQQVNLHKDGVEWPKKKLRQLSGQRSPVKIPQKPSPSGTSPDYTPTALSPRQNLGKPGGIYGKGKPFGARKRTSAVRSRGKGRGARRHRQGSMSSNLSASSGVPSPTSALNSSQPGAGPVSSGMARRRSRTRWRRQESTTNALAPPENFQESPDEEYGDSMHNTVVLCSADDDFTLNQDMCVVCGSFGLGAEGRLIACSQCGQCYHPYCVNLKLTKVVLRKGWRCLDCTVCEECGAADDPSHLLLCDDCDISYHTYCLKPPLQHVPKGGWKCKWCVRCNHCGTTTPGTNCDWAENYTLCGPCASLNHCPICRRLYRDEDIIMQCSNCERWLHSSCEYLYNESDIEKVLEKGYTCLFCRPKGSTPPHLDLNPPQTFDGDPMTGLYIGRTRSDAEQVKEYHKDGVALTSAGLQHIQQLMQKAMGLHKKKAGVQRRKSHLQKQVDRSNSIEMKSASQDINSGADGQAMKSEDGLNTLEKAETMDPIKVEGHESALLPELETGTEGGVSIQANDSLDSCDLGNSPDPTKQVLMGVKDGGVKRRRKPYRPGIGGFMVRQRGRGGFIGSRGRRGRYHRGGSSTPTISGAPGFDTAPSNTDDVKLRATEITGECGSSYIKHEMEGGITIAHADPAPEGDKPTLTPEDKSEGQTSMLLSPLRLKISTVSQPPTQQKKKKKRSRLIDQFPPYIQEGFFGPTILAQAKLQGTSNNSVISIEESKVDLNKKTVKSDSQILLPENVRLRLDSNKAADAKIKNDLKQDRHHSRMMTSGDDDPMMIDKESEDLLGVLPDDLPFKDDDLLGILSGSKGGQDSHENILSPSALETLVNDGLATMDGDMTSLFPDILSHTQDGATGNDESALGDLSKSSEVNKAAPEIKTEDSIIHQDSSHDVTMSTALELEQTEAILDQITAAHTKEMEQSEAIAKQNDLKQQQQQIHGQMKRQQIQQQHLQMQQQRMQQGNFGAQQPTNAQQHSMQLSRPMFHDANVAPNIAQQPGQQQMVKCQQPVNSQQTNQQPLTPQPVPNQMVPSNQQQPVFMNQHTAIQGPSNQQVLVNQAPHMLQQTSLNQQQFIGSLAPGEMTNQNPMTPTTLVPMTVNIGSHQNQMNVNMQPSQLRMMGTTGPLVQMFGNNVGNRQPQALSRPGSGLSQPSVPHSPALSIMESADSPRKTHQSHQVVSVSNLPDLTSDSNIFEPAPPPWPLGTDLEGDTLSVNQRNILKWEKDEPLGPLATISPVLYANMQHPYLKKEYPDWQTRAKQVAKLWRKATSDERAPFLQKARDNRALLKSRCRGEVLELNEQDLLSIEMFDQEDEQKTHAHQPHRDQQHLPTGDISSQLNSLQHDTSMMTHGMMPTNQQQMQQSRTKGNNQGQSSLHFGNFVKPRPYSREPTPKPASPGATPMGSNRSKSPFVANTLPSSPLSRTPRPPGMTGDNIMIKQQADLQHFPGQANIPNMQPGVVAQQRQAWQNQQNSQLSLRMPKMETIDPAMSQQPMRFPQSSLQQPLTPGQTPLSLNSPGTPIQRQGSFHEFSESGANQDSLGRVQVTPRPGMPPQLLPQAVSPAMRPLSPHPMGMRTQGPMSQPATPQPMITMRDPFMDIAAQEKPSQRRMSAPDSVPSANAGTIPNAQTNMQNAMMGPTPNPETGIVARSEEERFKMEAGEKMVPVGVMQGTVGRPQIREILRHTTQRRYKLLEQQSIPGGSWANPATRPPPPYPSQSPSSQTANPGSFAFPPNIKPERFPGAQGQAMQISGPRMPRSVVQAFRPGMPPSPSFSQSLHPPPNLQTSGNVSSFGVERFPPRTPTPNSSAPSPSVHNIAGQVPVTGGYIELRHSTQPDPAVRREQIIRAGAVLPVSSTVTQPNLSPATPKDIKPAISQLASTSTNTSVAALLASSVPSASPATTKVEATAIPPTTPIGSVPTTVTTSAQLSEISLKSVKSEPFDQTSASAIGFQTAGTTTLQRPPETTSTENSEQNSSGNKVGGQVEAAMPTVGHHSKPNDKLNQETHEGTKVDERTETTLETIAPSVSESVTKSPVPKIGLHETKTTETQQDNVENTDKTQQTSGVEEPVTAKGADESDKATEHNDQKNLSEEESSKMTDSSKITNSPTRKESSLSSVQATTSSTKEDDPQIRDTDNRKEERNTNVAAGVVTKPADDEKNVEQSSENQKENEIDVSVSGDLQGKDGHYNSVTEDKMEKQKKEVVDTVDNITEKTVSKSREDEEKQTKTLTSGCESETVKSADTKEPENPPKSTSSEIDESKLFVSTSKSMDTSGTTANNQLKPVENVGTTAVSKTTIPATSTAAEVLLNPNTPAQLSVPSSTDITSLTCVCNTTPTFSSTTEQIQGYISHATAGMVKISSTQTPVTTLSLSMQAQQPTVPGFAMPNASQTVHQNAVKTEISAVVASSLSEVSAASHLHPPTSVMMMHATSESNAFINSTVPVQQAPINAQHPPPTSKTKKPLLIKEQPLILQDLLDEEKREQERARREKINQVMMQQQQQQVMLPVFSGEVEQPDVSYDKIMQAKLKVLSGINQVINSSTTSQAGPQGTFSSGPVVQHPTATTNWTSVPSGLQNMPPQGASSGSPPVTEGDSLENKKRYEEFLIQHQALIQMQLKQLEQVAKQQKSAKLALTKKQRLSRKNGEELSPIDAETLTMVSKQQIDTQHKLDEIRKEQLRHSERVQDYNMKQGSVPFVPITVNRPVSVLPQQGSSEMVQMVSPQQLQIPQQAQGMIRPSAVGAVSNQLPSVTSRVAGTLLNTPSSLTGSNIVVAVSTPNVSSSMVQSVFSTPATVVSGAQNVTGTSGPMSMQQQEALFAQLQKMPGLRQMNPSQVQQIMQHGAIISGSTTYPTFSNPNPVQGESTPKQLGTVPSSPHQQLMMPSTSGQIDPSRGQHAQVASVNINIGGNMTVTQGLMKPIHTGAGEIPVNTIPTSSYMQMPQFMSYDRQQMTMMQQQNSQEEKPKRRRKKKKKTTSADSTIIEHQMVTQNSMPGSIGMHMSNSGFMPRVSSPGGMFMTSRYHPASLPAQFGTPHMPGQHVAPVMNSIRTPMNITNASSAVPLTTVFSTQPVSAKIATSMVPTTQATNMNLKLNAGSIGAKTLTTTINTVTSTLSSAVSNSTVMTINPTMSIISQTATTTTTSSIVFHESNIDNRPMTQPSGLSSPIPPSPTAPTFDKMPLPGSSPTMKLDHDDDGSTTASSAPPLLVARQPVWVNEVKKDIVSPQPINLNRSLVVATPPHLSGLTESELEIILATDPDARSRTATPDTPSQVVPFPLKSGRPSTESPLDPDRENSIALVDDTISAVIRDGMEYGDRLQKAKQSGLPVSPPSWMRDPKPTKFPPKPPTPNSQIFMKTSHSQFIPGYGPPLSTNHQELLRHMLKPGSVGASMPTAITSFAGLEKAGTDMNLTPEQLKKHMELLSNPYLLNKDGMKKKRSRRASKDKDAKSGVKKKRKKKNQDKMDEELGADGSHSVAGMIGLQISQSSPAGKNIGPWKQLPLLSLVEPDMKINYDMCMPKGTGLTRSKSLLEGMMGKCSYRGLPDYYDLIECKDPLKFMNPPTPPSSLPPSPKRERADSADEMKMTISCVQHVKVPDSLPTPPHIVPEPPDDASKLQNEDLVAPSSPEPEDSKSGWSLSRLSSMKAIAYKDDSIFSYQAASPELPVLPKPRKTSFEDKDQVTVTISFKSATSKAVKKSLTQLSRALGTSIVSFTMVDSAKDDAKSKSGQQAAKSKNEKADDKQLSNQTNADSGTASQRKCFHCSRWVVGNGVRKPLFGVNLAEEDLIFCNKDCFFAHHFNNKNTNTHSPKKKWKATQVYQRRTRKIDITSLINSNPDPEYVSTRGRSVIPYMTQDSYDDVKSADGKARSRGRRRGSNGPGEESRPTSKRWKGIKWKRWNVNITVVKATAHKQPPDVDALLTKYGSALKPPTEMRDTRKCVLCGLCGDGDTKGVARLLNLDVDSWIHLNCALWSAEVYETQGGALINVDIAVRNSLSALCVVCQKKGATIHCNRSRCSNSYHCACALQCGCHFYKDKTVLCPVHGLASSNQTGTPQHNDQQLKSLAVFRKVYVQRKETKQIASIMQQGELTQGEKNYILRVGALMFYAVGQLSTHQMTQFHSKTAIYPIGYKATRIYWSCNNTRKRSKYMCMITEKDGKPWFTTRYQAVASRPKSNDKNLQGEWMEMQGPTLNDQWRDLLEQLSNLRTQQKMLKLFPDYINGENIYGLTSPVVCRILESLPNIELCANYKFRYGRSPILELPLAINPTGCARSEPHIKHSRKKPHTLISNLISEYYESTGIGDASSSLYGKQFVHSKSSQYRRMKSEWRNNVNLARSRIQGLGLFASRDIEPGTMVIEYIGEIIRSEVAEKREKKYEAANRGVYMFRLDSDYIVDATVTGGPARYINHACNPNCVAEVVNFEKEKKIMIISNRHILSGEELNYDYKFDFEDEGNKIPCLCGSINCRKWMN</sequence>
<dbReference type="SMART" id="SM00249">
    <property type="entry name" value="PHD"/>
    <property type="match status" value="8"/>
</dbReference>
<dbReference type="Gene3D" id="3.30.40.10">
    <property type="entry name" value="Zinc/RING finger domain, C3HC4 (zinc finger)"/>
    <property type="match status" value="6"/>
</dbReference>
<evidence type="ECO:0000259" key="20">
    <source>
        <dbReference type="PROSITE" id="PS50016"/>
    </source>
</evidence>
<evidence type="ECO:0000259" key="24">
    <source>
        <dbReference type="PROSITE" id="PS51805"/>
    </source>
</evidence>
<keyword evidence="14" id="KW-0539">Nucleus</keyword>
<reference evidence="25 26" key="1">
    <citation type="submission" date="2024-02" db="EMBL/GenBank/DDBJ databases">
        <authorList>
            <person name="Daric V."/>
            <person name="Darras S."/>
        </authorList>
    </citation>
    <scope>NUCLEOTIDE SEQUENCE [LARGE SCALE GENOMIC DNA]</scope>
</reference>
<comment type="subcellular location">
    <subcellularLocation>
        <location evidence="1">Nucleus</location>
    </subcellularLocation>
</comment>
<dbReference type="Pfam" id="PF13771">
    <property type="entry name" value="zf-HC5HC2H"/>
    <property type="match status" value="1"/>
</dbReference>
<evidence type="ECO:0000256" key="9">
    <source>
        <dbReference type="ARBA" id="ARBA00022771"/>
    </source>
</evidence>
<feature type="region of interest" description="Disordered" evidence="19">
    <location>
        <begin position="117"/>
        <end position="182"/>
    </location>
</feature>
<feature type="compositionally biased region" description="Polar residues" evidence="19">
    <location>
        <begin position="1"/>
        <end position="10"/>
    </location>
</feature>
<dbReference type="PROSITE" id="PS51543">
    <property type="entry name" value="FYRC"/>
    <property type="match status" value="1"/>
</dbReference>
<feature type="compositionally biased region" description="Basic and acidic residues" evidence="19">
    <location>
        <begin position="30"/>
        <end position="45"/>
    </location>
</feature>
<feature type="compositionally biased region" description="Basic and acidic residues" evidence="19">
    <location>
        <begin position="4343"/>
        <end position="4352"/>
    </location>
</feature>
<feature type="region of interest" description="Disordered" evidence="19">
    <location>
        <begin position="1537"/>
        <end position="1595"/>
    </location>
</feature>
<dbReference type="CDD" id="cd15665">
    <property type="entry name" value="ePHD1_KMT2C_like"/>
    <property type="match status" value="1"/>
</dbReference>
<feature type="compositionally biased region" description="Basic and acidic residues" evidence="19">
    <location>
        <begin position="2769"/>
        <end position="2787"/>
    </location>
</feature>
<feature type="region of interest" description="Disordered" evidence="19">
    <location>
        <begin position="3467"/>
        <end position="3503"/>
    </location>
</feature>
<feature type="compositionally biased region" description="Polar residues" evidence="19">
    <location>
        <begin position="2878"/>
        <end position="2897"/>
    </location>
</feature>
<feature type="region of interest" description="Disordered" evidence="19">
    <location>
        <begin position="2312"/>
        <end position="2367"/>
    </location>
</feature>
<feature type="compositionally biased region" description="Basic and acidic residues" evidence="19">
    <location>
        <begin position="162"/>
        <end position="182"/>
    </location>
</feature>
<feature type="region of interest" description="Disordered" evidence="19">
    <location>
        <begin position="1751"/>
        <end position="1776"/>
    </location>
</feature>
<feature type="region of interest" description="Disordered" evidence="19">
    <location>
        <begin position="4167"/>
        <end position="4189"/>
    </location>
</feature>
<feature type="compositionally biased region" description="Low complexity" evidence="19">
    <location>
        <begin position="2729"/>
        <end position="2739"/>
    </location>
</feature>
<dbReference type="PROSITE" id="PS50280">
    <property type="entry name" value="SET"/>
    <property type="match status" value="1"/>
</dbReference>
<feature type="region of interest" description="Disordered" evidence="19">
    <location>
        <begin position="1972"/>
        <end position="2050"/>
    </location>
</feature>
<evidence type="ECO:0000313" key="25">
    <source>
        <dbReference type="EMBL" id="CAK8671690.1"/>
    </source>
</evidence>
<dbReference type="SMART" id="SM00184">
    <property type="entry name" value="RING"/>
    <property type="match status" value="5"/>
</dbReference>
<dbReference type="PROSITE" id="PS51805">
    <property type="entry name" value="EPHD"/>
    <property type="match status" value="2"/>
</dbReference>
<keyword evidence="8" id="KW-0677">Repeat</keyword>
<feature type="compositionally biased region" description="Basic and acidic residues" evidence="19">
    <location>
        <begin position="2851"/>
        <end position="2863"/>
    </location>
</feature>
<evidence type="ECO:0000256" key="11">
    <source>
        <dbReference type="ARBA" id="ARBA00022853"/>
    </source>
</evidence>
<dbReference type="InterPro" id="IPR011011">
    <property type="entry name" value="Znf_FYVE_PHD"/>
</dbReference>
<feature type="compositionally biased region" description="Polar residues" evidence="19">
    <location>
        <begin position="3155"/>
        <end position="3200"/>
    </location>
</feature>
<feature type="region of interest" description="Disordered" evidence="19">
    <location>
        <begin position="1"/>
        <end position="87"/>
    </location>
</feature>
<feature type="compositionally biased region" description="Low complexity" evidence="19">
    <location>
        <begin position="541"/>
        <end position="558"/>
    </location>
</feature>
<feature type="region of interest" description="Disordered" evidence="19">
    <location>
        <begin position="1249"/>
        <end position="1301"/>
    </location>
</feature>
<feature type="compositionally biased region" description="Polar residues" evidence="19">
    <location>
        <begin position="2713"/>
        <end position="2723"/>
    </location>
</feature>
<dbReference type="InterPro" id="IPR009071">
    <property type="entry name" value="HMG_box_dom"/>
</dbReference>
<dbReference type="CDD" id="cd15666">
    <property type="entry name" value="ePHD2_KMT2C_like"/>
    <property type="match status" value="1"/>
</dbReference>
<dbReference type="CDD" id="cd15509">
    <property type="entry name" value="PHD1_KMT2C_like"/>
    <property type="match status" value="1"/>
</dbReference>
<feature type="compositionally biased region" description="Polar residues" evidence="19">
    <location>
        <begin position="3467"/>
        <end position="3500"/>
    </location>
</feature>
<evidence type="ECO:0000256" key="16">
    <source>
        <dbReference type="ARBA" id="ARBA00049353"/>
    </source>
</evidence>
<dbReference type="SUPFAM" id="SSF47095">
    <property type="entry name" value="HMG-box"/>
    <property type="match status" value="1"/>
</dbReference>
<feature type="compositionally biased region" description="Basic and acidic residues" evidence="19">
    <location>
        <begin position="2612"/>
        <end position="2633"/>
    </location>
</feature>
<dbReference type="Pfam" id="PF00856">
    <property type="entry name" value="SET"/>
    <property type="match status" value="1"/>
</dbReference>
<dbReference type="CDD" id="cd21997">
    <property type="entry name" value="HMG_KMT2C-like"/>
    <property type="match status" value="1"/>
</dbReference>
<dbReference type="CDD" id="cd15594">
    <property type="entry name" value="PHD2_KMT2C"/>
    <property type="match status" value="1"/>
</dbReference>
<feature type="domain" description="PHD-type" evidence="20">
    <location>
        <begin position="351"/>
        <end position="401"/>
    </location>
</feature>
<feature type="domain" description="Post-SET" evidence="23">
    <location>
        <begin position="5062"/>
        <end position="5078"/>
    </location>
</feature>
<accession>A0ABP0EW79</accession>
<evidence type="ECO:0000256" key="10">
    <source>
        <dbReference type="ARBA" id="ARBA00022833"/>
    </source>
</evidence>
<dbReference type="Proteomes" id="UP001642483">
    <property type="component" value="Unassembled WGS sequence"/>
</dbReference>
<feature type="domain" description="PHD-type" evidence="20">
    <location>
        <begin position="434"/>
        <end position="491"/>
    </location>
</feature>
<dbReference type="Pfam" id="PF05964">
    <property type="entry name" value="FYRN"/>
    <property type="match status" value="1"/>
</dbReference>
<keyword evidence="6" id="KW-0949">S-adenosyl-L-methionine</keyword>
<dbReference type="SMART" id="SM00508">
    <property type="entry name" value="PostSET"/>
    <property type="match status" value="1"/>
</dbReference>
<dbReference type="Pfam" id="PF13832">
    <property type="entry name" value="zf-HC5HC2H_2"/>
    <property type="match status" value="1"/>
</dbReference>
<dbReference type="EMBL" id="CAWYQH010000001">
    <property type="protein sequence ID" value="CAK8671690.1"/>
    <property type="molecule type" value="Genomic_DNA"/>
</dbReference>
<feature type="compositionally biased region" description="Basic and acidic residues" evidence="19">
    <location>
        <begin position="1930"/>
        <end position="1943"/>
    </location>
</feature>
<dbReference type="CDD" id="cd15513">
    <property type="entry name" value="PHD5_KMT2C_like"/>
    <property type="match status" value="1"/>
</dbReference>
<dbReference type="PROSITE" id="PS51542">
    <property type="entry name" value="FYRN"/>
    <property type="match status" value="1"/>
</dbReference>
<feature type="compositionally biased region" description="Polar residues" evidence="19">
    <location>
        <begin position="4353"/>
        <end position="4363"/>
    </location>
</feature>
<evidence type="ECO:0000256" key="6">
    <source>
        <dbReference type="ARBA" id="ARBA00022691"/>
    </source>
</evidence>
<keyword evidence="12" id="KW-0805">Transcription regulation</keyword>
<feature type="compositionally biased region" description="Low complexity" evidence="19">
    <location>
        <begin position="2580"/>
        <end position="2594"/>
    </location>
</feature>
<feature type="compositionally biased region" description="Low complexity" evidence="19">
    <location>
        <begin position="1551"/>
        <end position="1580"/>
    </location>
</feature>
<comment type="catalytic activity">
    <reaction evidence="16">
        <text>L-lysyl(4)-[histone H3] + S-adenosyl-L-methionine = N(6)-methyl-L-lysyl(4)-[histone H3] + S-adenosyl-L-homocysteine + H(+)</text>
        <dbReference type="Rhea" id="RHEA:60264"/>
        <dbReference type="Rhea" id="RHEA-COMP:15543"/>
        <dbReference type="Rhea" id="RHEA-COMP:15547"/>
        <dbReference type="ChEBI" id="CHEBI:15378"/>
        <dbReference type="ChEBI" id="CHEBI:29969"/>
        <dbReference type="ChEBI" id="CHEBI:57856"/>
        <dbReference type="ChEBI" id="CHEBI:59789"/>
        <dbReference type="ChEBI" id="CHEBI:61929"/>
        <dbReference type="EC" id="2.1.1.364"/>
    </reaction>
    <physiologicalReaction direction="left-to-right" evidence="16">
        <dbReference type="Rhea" id="RHEA:60265"/>
    </physiologicalReaction>
</comment>
<dbReference type="InterPro" id="IPR003888">
    <property type="entry name" value="FYrich_N"/>
</dbReference>
<dbReference type="Gene3D" id="2.170.270.10">
    <property type="entry name" value="SET domain"/>
    <property type="match status" value="1"/>
</dbReference>
<dbReference type="PROSITE" id="PS50016">
    <property type="entry name" value="ZF_PHD_2"/>
    <property type="match status" value="6"/>
</dbReference>
<feature type="compositionally biased region" description="Polar residues" evidence="19">
    <location>
        <begin position="1581"/>
        <end position="1595"/>
    </location>
</feature>
<evidence type="ECO:0000256" key="13">
    <source>
        <dbReference type="ARBA" id="ARBA00023163"/>
    </source>
</evidence>
<feature type="region of interest" description="Disordered" evidence="19">
    <location>
        <begin position="4467"/>
        <end position="4498"/>
    </location>
</feature>
<keyword evidence="18" id="KW-0175">Coiled coil</keyword>
<feature type="region of interest" description="Disordered" evidence="19">
    <location>
        <begin position="643"/>
        <end position="781"/>
    </location>
</feature>
<dbReference type="PROSITE" id="PS50868">
    <property type="entry name" value="POST_SET"/>
    <property type="match status" value="1"/>
</dbReference>
<dbReference type="CDD" id="cd15514">
    <property type="entry name" value="PHD6_KMT2C_like"/>
    <property type="match status" value="1"/>
</dbReference>
<dbReference type="Gene3D" id="3.30.160.360">
    <property type="match status" value="1"/>
</dbReference>
<dbReference type="InterPro" id="IPR001965">
    <property type="entry name" value="Znf_PHD"/>
</dbReference>
<dbReference type="SMART" id="SM00398">
    <property type="entry name" value="HMG"/>
    <property type="match status" value="1"/>
</dbReference>
<feature type="compositionally biased region" description="Basic and acidic residues" evidence="19">
    <location>
        <begin position="2689"/>
        <end position="2712"/>
    </location>
</feature>
<keyword evidence="7" id="KW-0479">Metal-binding</keyword>
<feature type="compositionally biased region" description="Basic and acidic residues" evidence="19">
    <location>
        <begin position="4467"/>
        <end position="4476"/>
    </location>
</feature>
<feature type="domain" description="PHD-type" evidence="24">
    <location>
        <begin position="4545"/>
        <end position="4653"/>
    </location>
</feature>
<gene>
    <name evidence="25" type="ORF">CVLEPA_LOCUS735</name>
</gene>
<proteinExistence type="predicted"/>
<evidence type="ECO:0000256" key="7">
    <source>
        <dbReference type="ARBA" id="ARBA00022723"/>
    </source>
</evidence>
<dbReference type="SMART" id="SM00317">
    <property type="entry name" value="SET"/>
    <property type="match status" value="1"/>
</dbReference>
<feature type="region of interest" description="Disordered" evidence="19">
    <location>
        <begin position="3155"/>
        <end position="3207"/>
    </location>
</feature>
<evidence type="ECO:0000256" key="8">
    <source>
        <dbReference type="ARBA" id="ARBA00022737"/>
    </source>
</evidence>
<feature type="coiled-coil region" evidence="18">
    <location>
        <begin position="3086"/>
        <end position="3115"/>
    </location>
</feature>
<evidence type="ECO:0000256" key="14">
    <source>
        <dbReference type="ARBA" id="ARBA00023242"/>
    </source>
</evidence>
<feature type="compositionally biased region" description="Low complexity" evidence="19">
    <location>
        <begin position="2031"/>
        <end position="2040"/>
    </location>
</feature>
<feature type="region of interest" description="Disordered" evidence="19">
    <location>
        <begin position="4036"/>
        <end position="4081"/>
    </location>
</feature>
<comment type="caution">
    <text evidence="25">The sequence shown here is derived from an EMBL/GenBank/DDBJ whole genome shotgun (WGS) entry which is preliminary data.</text>
</comment>
<dbReference type="PROSITE" id="PS50089">
    <property type="entry name" value="ZF_RING_2"/>
    <property type="match status" value="1"/>
</dbReference>
<evidence type="ECO:0000256" key="4">
    <source>
        <dbReference type="ARBA" id="ARBA00022603"/>
    </source>
</evidence>
<feature type="compositionally biased region" description="Polar residues" evidence="19">
    <location>
        <begin position="2634"/>
        <end position="2648"/>
    </location>
</feature>
<feature type="region of interest" description="Disordered" evidence="19">
    <location>
        <begin position="2562"/>
        <end position="2897"/>
    </location>
</feature>
<feature type="domain" description="PHD-type" evidence="24">
    <location>
        <begin position="187"/>
        <end position="291"/>
    </location>
</feature>
<evidence type="ECO:0000256" key="15">
    <source>
        <dbReference type="ARBA" id="ARBA00023620"/>
    </source>
</evidence>
<feature type="compositionally biased region" description="Pro residues" evidence="19">
    <location>
        <begin position="4170"/>
        <end position="4180"/>
    </location>
</feature>
<dbReference type="Pfam" id="PF00628">
    <property type="entry name" value="PHD"/>
    <property type="match status" value="3"/>
</dbReference>
<dbReference type="SUPFAM" id="SSF82199">
    <property type="entry name" value="SET domain"/>
    <property type="match status" value="1"/>
</dbReference>
<dbReference type="Gene3D" id="1.10.30.10">
    <property type="entry name" value="High mobility group box domain"/>
    <property type="match status" value="1"/>
</dbReference>
<dbReference type="SMART" id="SM00541">
    <property type="entry name" value="FYRN"/>
    <property type="match status" value="1"/>
</dbReference>
<dbReference type="InterPro" id="IPR013083">
    <property type="entry name" value="Znf_RING/FYVE/PHD"/>
</dbReference>
<feature type="region of interest" description="Disordered" evidence="19">
    <location>
        <begin position="2377"/>
        <end position="2396"/>
    </location>
</feature>
<dbReference type="InterPro" id="IPR046341">
    <property type="entry name" value="SET_dom_sf"/>
</dbReference>
<feature type="region of interest" description="Disordered" evidence="19">
    <location>
        <begin position="1468"/>
        <end position="1498"/>
    </location>
</feature>
<feature type="region of interest" description="Disordered" evidence="19">
    <location>
        <begin position="510"/>
        <end position="592"/>
    </location>
</feature>
<dbReference type="InterPro" id="IPR001214">
    <property type="entry name" value="SET_dom"/>
</dbReference>
<feature type="compositionally biased region" description="Polar residues" evidence="19">
    <location>
        <begin position="1972"/>
        <end position="1992"/>
    </location>
</feature>
<feature type="compositionally biased region" description="Polar residues" evidence="19">
    <location>
        <begin position="727"/>
        <end position="740"/>
    </location>
</feature>
<dbReference type="InterPro" id="IPR003616">
    <property type="entry name" value="Post-SET_dom"/>
</dbReference>
<dbReference type="SMART" id="SM00542">
    <property type="entry name" value="FYRC"/>
    <property type="match status" value="1"/>
</dbReference>
<feature type="region of interest" description="Disordered" evidence="19">
    <location>
        <begin position="3870"/>
        <end position="3904"/>
    </location>
</feature>
<feature type="compositionally biased region" description="Basic residues" evidence="19">
    <location>
        <begin position="4060"/>
        <end position="4069"/>
    </location>
</feature>
<feature type="region of interest" description="Disordered" evidence="19">
    <location>
        <begin position="1161"/>
        <end position="1218"/>
    </location>
</feature>
<evidence type="ECO:0000259" key="22">
    <source>
        <dbReference type="PROSITE" id="PS50280"/>
    </source>
</evidence>
<feature type="domain" description="SET" evidence="22">
    <location>
        <begin position="4938"/>
        <end position="5054"/>
    </location>
</feature>
<feature type="compositionally biased region" description="Low complexity" evidence="19">
    <location>
        <begin position="717"/>
        <end position="726"/>
    </location>
</feature>
<dbReference type="EC" id="2.1.1.364" evidence="15"/>
<keyword evidence="26" id="KW-1185">Reference proteome</keyword>
<dbReference type="PANTHER" id="PTHR45888:SF6">
    <property type="entry name" value="HL01030P-RELATED"/>
    <property type="match status" value="1"/>
</dbReference>
<evidence type="ECO:0000256" key="19">
    <source>
        <dbReference type="SAM" id="MobiDB-lite"/>
    </source>
</evidence>
<keyword evidence="2" id="KW-0488">Methylation</keyword>
<feature type="domain" description="PHD-type" evidence="20">
    <location>
        <begin position="853"/>
        <end position="903"/>
    </location>
</feature>
<evidence type="ECO:0000259" key="23">
    <source>
        <dbReference type="PROSITE" id="PS50868"/>
    </source>
</evidence>
<feature type="region of interest" description="Disordered" evidence="19">
    <location>
        <begin position="1928"/>
        <end position="1953"/>
    </location>
</feature>
<evidence type="ECO:0000256" key="18">
    <source>
        <dbReference type="SAM" id="Coils"/>
    </source>
</evidence>
<feature type="domain" description="PHD-type" evidence="20">
    <location>
        <begin position="302"/>
        <end position="354"/>
    </location>
</feature>
<keyword evidence="3" id="KW-0597">Phosphoprotein</keyword>